<dbReference type="Gene3D" id="3.30.420.40">
    <property type="match status" value="2"/>
</dbReference>
<feature type="domain" description="Carbohydrate kinase FGGY C-terminal" evidence="6">
    <location>
        <begin position="259"/>
        <end position="458"/>
    </location>
</feature>
<feature type="domain" description="Carbohydrate kinase FGGY N-terminal" evidence="5">
    <location>
        <begin position="8"/>
        <end position="249"/>
    </location>
</feature>
<evidence type="ECO:0000313" key="8">
    <source>
        <dbReference type="Proteomes" id="UP000678243"/>
    </source>
</evidence>
<dbReference type="Pfam" id="PF02782">
    <property type="entry name" value="FGGY_C"/>
    <property type="match status" value="1"/>
</dbReference>
<feature type="region of interest" description="Disordered" evidence="4">
    <location>
        <begin position="510"/>
        <end position="534"/>
    </location>
</feature>
<comment type="caution">
    <text evidence="7">The sequence shown here is derived from an EMBL/GenBank/DDBJ whole genome shotgun (WGS) entry which is preliminary data.</text>
</comment>
<keyword evidence="8" id="KW-1185">Reference proteome</keyword>
<dbReference type="RefSeq" id="WP_211540933.1">
    <property type="nucleotide sequence ID" value="NZ_JAGTUK010000001.1"/>
</dbReference>
<evidence type="ECO:0000256" key="3">
    <source>
        <dbReference type="ARBA" id="ARBA00022777"/>
    </source>
</evidence>
<dbReference type="SUPFAM" id="SSF53067">
    <property type="entry name" value="Actin-like ATPase domain"/>
    <property type="match status" value="2"/>
</dbReference>
<sequence>MGALTDVFLAIDAGTGSARALAFDIEGRLVTQAAREWTHVAVPGHPGGTVFDTDGGWTAIAGAVSEVVARLGERRVAAVAASSMREGFVLSDADGRELWACPNTDGRARAEAEELVAEGVAAEVYRTAGDWVSITAPARLRWIARHQPDVLAAARHLGMLSDWVTTKLTGVFVTEPTSGSSSALFDLRARDWSDELAGLVGIDRRILPPVVECGEVVGAVTAEASAATGLPAGTPVVAGGADTQLALHGIAAHEGLPTIVAGTFWQTTAVTGEPLIDPERRLRTLCHVDPGTWMVEGIGFLSGLAMRWFRDAMCPDAAELGRAAGTSAFTVMEQWAAEIPAGANGVVATMANVMQADAWHHAVPAFVGFDINDAARSSRGAFIRAIEESAAIVASAHLEILSSLTAGRAVAEGAVTFTGGSSAGALWPRVIAGVTGLDTRVTPAPEATSYGAARLAARGVGAHLPPMGEPDRVVRVDPDEHERYRAVTARWHRVYRDVMSISNADLPPLFTPPGAARGPLDPPPTRLSTAGHAG</sequence>
<reference evidence="7 8" key="1">
    <citation type="submission" date="2021-04" db="EMBL/GenBank/DDBJ databases">
        <title>Whole genome analysis of root endophytic bacterium Microbacterium paraoxydans ku-mp colonizing RP-bio226 rice variety.</title>
        <authorList>
            <person name="Ulaganathan K."/>
            <person name="Latha B."/>
        </authorList>
    </citation>
    <scope>NUCLEOTIDE SEQUENCE [LARGE SCALE GENOMIC DNA]</scope>
    <source>
        <strain evidence="8">ku-mp</strain>
    </source>
</reference>
<dbReference type="PANTHER" id="PTHR43095:SF1">
    <property type="entry name" value="AUTOINDUCER-2 KINASE"/>
    <property type="match status" value="1"/>
</dbReference>
<evidence type="ECO:0008006" key="9">
    <source>
        <dbReference type="Google" id="ProtNLM"/>
    </source>
</evidence>
<dbReference type="PIRSF" id="PIRSF000538">
    <property type="entry name" value="GlpK"/>
    <property type="match status" value="1"/>
</dbReference>
<evidence type="ECO:0000256" key="4">
    <source>
        <dbReference type="SAM" id="MobiDB-lite"/>
    </source>
</evidence>
<accession>A0ABS5IJ25</accession>
<keyword evidence="3" id="KW-0418">Kinase</keyword>
<comment type="similarity">
    <text evidence="1">Belongs to the FGGY kinase family.</text>
</comment>
<evidence type="ECO:0000256" key="2">
    <source>
        <dbReference type="ARBA" id="ARBA00022679"/>
    </source>
</evidence>
<evidence type="ECO:0000259" key="6">
    <source>
        <dbReference type="Pfam" id="PF02782"/>
    </source>
</evidence>
<dbReference type="InterPro" id="IPR018485">
    <property type="entry name" value="FGGY_C"/>
</dbReference>
<evidence type="ECO:0000256" key="1">
    <source>
        <dbReference type="ARBA" id="ARBA00009156"/>
    </source>
</evidence>
<dbReference type="InterPro" id="IPR050406">
    <property type="entry name" value="FGGY_Carb_Kinase"/>
</dbReference>
<protein>
    <recommendedName>
        <fullName evidence="9">Autoinducer 2 (AI-2) kinase</fullName>
    </recommendedName>
</protein>
<dbReference type="InterPro" id="IPR000577">
    <property type="entry name" value="Carb_kinase_FGGY"/>
</dbReference>
<dbReference type="PANTHER" id="PTHR43095">
    <property type="entry name" value="SUGAR KINASE"/>
    <property type="match status" value="1"/>
</dbReference>
<keyword evidence="2" id="KW-0808">Transferase</keyword>
<evidence type="ECO:0000259" key="5">
    <source>
        <dbReference type="Pfam" id="PF00370"/>
    </source>
</evidence>
<dbReference type="Proteomes" id="UP000678243">
    <property type="component" value="Unassembled WGS sequence"/>
</dbReference>
<dbReference type="EMBL" id="JAGTUK010000001">
    <property type="protein sequence ID" value="MBS0022954.1"/>
    <property type="molecule type" value="Genomic_DNA"/>
</dbReference>
<name>A0ABS5IJ25_9MICO</name>
<dbReference type="InterPro" id="IPR018484">
    <property type="entry name" value="FGGY_N"/>
</dbReference>
<organism evidence="7 8">
    <name type="scientific">Microbacterium paraoxydans</name>
    <dbReference type="NCBI Taxonomy" id="199592"/>
    <lineage>
        <taxon>Bacteria</taxon>
        <taxon>Bacillati</taxon>
        <taxon>Actinomycetota</taxon>
        <taxon>Actinomycetes</taxon>
        <taxon>Micrococcales</taxon>
        <taxon>Microbacteriaceae</taxon>
        <taxon>Microbacterium</taxon>
    </lineage>
</organism>
<dbReference type="InterPro" id="IPR043129">
    <property type="entry name" value="ATPase_NBD"/>
</dbReference>
<gene>
    <name evidence="7" type="ORF">KE274_02395</name>
</gene>
<dbReference type="Pfam" id="PF00370">
    <property type="entry name" value="FGGY_N"/>
    <property type="match status" value="1"/>
</dbReference>
<evidence type="ECO:0000313" key="7">
    <source>
        <dbReference type="EMBL" id="MBS0022954.1"/>
    </source>
</evidence>
<proteinExistence type="inferred from homology"/>